<dbReference type="EMBL" id="PVNS01000006">
    <property type="protein sequence ID" value="PRO65855.1"/>
    <property type="molecule type" value="Genomic_DNA"/>
</dbReference>
<organism evidence="2 3">
    <name type="scientific">Alkalicoccus urumqiensis</name>
    <name type="common">Bacillus urumqiensis</name>
    <dbReference type="NCBI Taxonomy" id="1548213"/>
    <lineage>
        <taxon>Bacteria</taxon>
        <taxon>Bacillati</taxon>
        <taxon>Bacillota</taxon>
        <taxon>Bacilli</taxon>
        <taxon>Bacillales</taxon>
        <taxon>Bacillaceae</taxon>
        <taxon>Alkalicoccus</taxon>
    </lineage>
</organism>
<evidence type="ECO:0000256" key="1">
    <source>
        <dbReference type="SAM" id="MobiDB-lite"/>
    </source>
</evidence>
<keyword evidence="3" id="KW-1185">Reference proteome</keyword>
<accession>A0A2P6MHS9</accession>
<reference evidence="2 3" key="1">
    <citation type="submission" date="2018-03" db="EMBL/GenBank/DDBJ databases">
        <title>Bacillus urumqiensis sp. nov., a moderately haloalkaliphilic bacterium isolated from a salt lake.</title>
        <authorList>
            <person name="Zhao B."/>
            <person name="Liao Z."/>
        </authorList>
    </citation>
    <scope>NUCLEOTIDE SEQUENCE [LARGE SCALE GENOMIC DNA]</scope>
    <source>
        <strain evidence="2 3">BZ-SZ-XJ18</strain>
    </source>
</reference>
<name>A0A2P6MHS9_ALKUR</name>
<dbReference type="Proteomes" id="UP000243650">
    <property type="component" value="Unassembled WGS sequence"/>
</dbReference>
<evidence type="ECO:0000313" key="3">
    <source>
        <dbReference type="Proteomes" id="UP000243650"/>
    </source>
</evidence>
<gene>
    <name evidence="2" type="ORF">C6I21_08135</name>
</gene>
<feature type="compositionally biased region" description="Basic and acidic residues" evidence="1">
    <location>
        <begin position="36"/>
        <end position="46"/>
    </location>
</feature>
<protein>
    <submittedName>
        <fullName evidence="2">Uncharacterized protein</fullName>
    </submittedName>
</protein>
<feature type="region of interest" description="Disordered" evidence="1">
    <location>
        <begin position="27"/>
        <end position="63"/>
    </location>
</feature>
<proteinExistence type="predicted"/>
<evidence type="ECO:0000313" key="2">
    <source>
        <dbReference type="EMBL" id="PRO65855.1"/>
    </source>
</evidence>
<sequence length="88" mass="9754">MIRSRVDVYKAIPFLFCLPKPEAVDSGRIRTRRKSIPSDERKKELVEPVPSGTRTAAGAGRKREPIKQTSLFLGRAGIRGRCGGDVFV</sequence>
<comment type="caution">
    <text evidence="2">The sequence shown here is derived from an EMBL/GenBank/DDBJ whole genome shotgun (WGS) entry which is preliminary data.</text>
</comment>
<dbReference type="AlphaFoldDB" id="A0A2P6MHS9"/>